<dbReference type="InterPro" id="IPR016167">
    <property type="entry name" value="FAD-bd_PCMH_sub1"/>
</dbReference>
<dbReference type="InterPro" id="IPR016169">
    <property type="entry name" value="FAD-bd_PCMH_sub2"/>
</dbReference>
<sequence length="297" mass="33057">MEEFRNGLLSPPTVYQPRDLREAWNLKEQLGEDVVYISGGTLLRTQWEARTVSMPKYLIDLRNVSGLKEIMRNNNSLSIGSQVTLSECRKNDRLGSTAPAVQEALRNIAAPSIRNIATIGGNISSGYGDILPALLVYDTELTSFDGMVMSREPLADWLDSRWNNPFHRHRILTTIEIVPVPERELDISRIDIFQKIGRRDAFTASLVTIALTANMDAEQKILEVRIAAGGGSGQPQRLREAENILLGQVFEQSMLSSVYKAVVDGFETYSDPFATDSYKKKAAGNLIASELWKGLPL</sequence>
<dbReference type="SUPFAM" id="SSF56176">
    <property type="entry name" value="FAD-binding/transporter-associated domain-like"/>
    <property type="match status" value="1"/>
</dbReference>
<dbReference type="SMART" id="SM01092">
    <property type="entry name" value="CO_deh_flav_C"/>
    <property type="match status" value="1"/>
</dbReference>
<dbReference type="Gene3D" id="3.30.465.10">
    <property type="match status" value="1"/>
</dbReference>
<dbReference type="EMBL" id="LSFN01000036">
    <property type="protein sequence ID" value="OAB71744.1"/>
    <property type="molecule type" value="Genomic_DNA"/>
</dbReference>
<dbReference type="InterPro" id="IPR036318">
    <property type="entry name" value="FAD-bd_PCMH-like_sf"/>
</dbReference>
<dbReference type="STRING" id="1763538.LPB68_13730"/>
<dbReference type="Gene3D" id="3.30.390.50">
    <property type="entry name" value="CO dehydrogenase flavoprotein, C-terminal domain"/>
    <property type="match status" value="1"/>
</dbReference>
<dbReference type="Proteomes" id="UP000077134">
    <property type="component" value="Unassembled WGS sequence"/>
</dbReference>
<evidence type="ECO:0000259" key="4">
    <source>
        <dbReference type="PROSITE" id="PS51387"/>
    </source>
</evidence>
<evidence type="ECO:0000256" key="2">
    <source>
        <dbReference type="ARBA" id="ARBA00022827"/>
    </source>
</evidence>
<keyword evidence="3" id="KW-0560">Oxidoreductase</keyword>
<evidence type="ECO:0000313" key="6">
    <source>
        <dbReference type="Proteomes" id="UP000077134"/>
    </source>
</evidence>
<evidence type="ECO:0000256" key="3">
    <source>
        <dbReference type="ARBA" id="ARBA00023002"/>
    </source>
</evidence>
<feature type="domain" description="FAD-binding PCMH-type" evidence="4">
    <location>
        <begin position="7"/>
        <end position="182"/>
    </location>
</feature>
<name>A0A167B4W1_9BACL</name>
<dbReference type="PANTHER" id="PTHR42659">
    <property type="entry name" value="XANTHINE DEHYDROGENASE SUBUNIT C-RELATED"/>
    <property type="match status" value="1"/>
</dbReference>
<proteinExistence type="predicted"/>
<keyword evidence="1" id="KW-0285">Flavoprotein</keyword>
<dbReference type="InterPro" id="IPR051312">
    <property type="entry name" value="Diverse_Substr_Oxidored"/>
</dbReference>
<accession>A0A167B4W1</accession>
<dbReference type="Gene3D" id="3.30.43.10">
    <property type="entry name" value="Uridine Diphospho-n-acetylenolpyruvylglucosamine Reductase, domain 2"/>
    <property type="match status" value="1"/>
</dbReference>
<keyword evidence="6" id="KW-1185">Reference proteome</keyword>
<keyword evidence="2" id="KW-0274">FAD</keyword>
<dbReference type="Pfam" id="PF00941">
    <property type="entry name" value="FAD_binding_5"/>
    <property type="match status" value="1"/>
</dbReference>
<dbReference type="GO" id="GO:0071949">
    <property type="term" value="F:FAD binding"/>
    <property type="evidence" value="ECO:0007669"/>
    <property type="project" value="InterPro"/>
</dbReference>
<dbReference type="GO" id="GO:0016491">
    <property type="term" value="F:oxidoreductase activity"/>
    <property type="evidence" value="ECO:0007669"/>
    <property type="project" value="UniProtKB-KW"/>
</dbReference>
<gene>
    <name evidence="5" type="ORF">PNBC_17160</name>
</gene>
<dbReference type="SUPFAM" id="SSF55447">
    <property type="entry name" value="CO dehydrogenase flavoprotein C-terminal domain-like"/>
    <property type="match status" value="1"/>
</dbReference>
<dbReference type="Pfam" id="PF03450">
    <property type="entry name" value="CO_deh_flav_C"/>
    <property type="match status" value="1"/>
</dbReference>
<evidence type="ECO:0000313" key="5">
    <source>
        <dbReference type="EMBL" id="OAB71744.1"/>
    </source>
</evidence>
<dbReference type="KEGG" id="pcx:LPB68_13730"/>
<protein>
    <recommendedName>
        <fullName evidence="4">FAD-binding PCMH-type domain-containing protein</fullName>
    </recommendedName>
</protein>
<reference evidence="5 6" key="1">
    <citation type="submission" date="2016-02" db="EMBL/GenBank/DDBJ databases">
        <title>Paenibacillus sp. LPB0068, isolated from Crassostrea gigas.</title>
        <authorList>
            <person name="Shin S.-K."/>
            <person name="Yi H."/>
        </authorList>
    </citation>
    <scope>NUCLEOTIDE SEQUENCE [LARGE SCALE GENOMIC DNA]</scope>
    <source>
        <strain evidence="5 6">LPB0068</strain>
    </source>
</reference>
<dbReference type="InterPro" id="IPR016166">
    <property type="entry name" value="FAD-bd_PCMH"/>
</dbReference>
<dbReference type="InterPro" id="IPR002346">
    <property type="entry name" value="Mopterin_DH_FAD-bd"/>
</dbReference>
<organism evidence="5 6">
    <name type="scientific">Paenibacillus crassostreae</name>
    <dbReference type="NCBI Taxonomy" id="1763538"/>
    <lineage>
        <taxon>Bacteria</taxon>
        <taxon>Bacillati</taxon>
        <taxon>Bacillota</taxon>
        <taxon>Bacilli</taxon>
        <taxon>Bacillales</taxon>
        <taxon>Paenibacillaceae</taxon>
        <taxon>Paenibacillus</taxon>
    </lineage>
</organism>
<dbReference type="PANTHER" id="PTHR42659:SF2">
    <property type="entry name" value="XANTHINE DEHYDROGENASE SUBUNIT C-RELATED"/>
    <property type="match status" value="1"/>
</dbReference>
<dbReference type="PROSITE" id="PS51387">
    <property type="entry name" value="FAD_PCMH"/>
    <property type="match status" value="1"/>
</dbReference>
<dbReference type="RefSeq" id="WP_068660286.1">
    <property type="nucleotide sequence ID" value="NZ_CP017770.1"/>
</dbReference>
<dbReference type="InterPro" id="IPR005107">
    <property type="entry name" value="CO_DH_flav_C"/>
</dbReference>
<evidence type="ECO:0000256" key="1">
    <source>
        <dbReference type="ARBA" id="ARBA00022630"/>
    </source>
</evidence>
<dbReference type="InterPro" id="IPR036683">
    <property type="entry name" value="CO_DH_flav_C_dom_sf"/>
</dbReference>
<comment type="caution">
    <text evidence="5">The sequence shown here is derived from an EMBL/GenBank/DDBJ whole genome shotgun (WGS) entry which is preliminary data.</text>
</comment>
<dbReference type="AlphaFoldDB" id="A0A167B4W1"/>